<sequence length="663" mass="77281">MNQRCLTQSITPSKGCKKSIPKDVFTLAASPRIPNQEGHCKDEQEDSLAMQSDNVKQNLKYRFSDSMAKKDTKAFSSIVSNSLKECIFCFSNQQSQIISPGSNSPVPRLSDNLLQGIVKKNLDKYLTSREYYNGKVVTDIIYNENTNLVSIFKDYLIMDDISEFLKRFYTHKESIDRIPKVVDFYEKYSKVFPNYIRIPENKFMFKNIERKQRYIDERQRISQKVKSQRNDKERKKKKYYNPDEYSIDLFNRNKIFTKSFERSMLRLDQESVLQRGTRDIPQQLDELVDKFCEADSQGSRVIENSSISVDFSISNTHEESFNNKFKKNQVMPDFGSCYSPSEPKEKISGFRSRLEGKNSVIQLVNHNLHDFVTTNFNVNKKNFSEKFKGLKQKFQKSSVQKGTIMSQTPRGEYSSAHSQTNKSSTKTTMIKSKSCKEKNFFSKRRDSKERSTKKIASPAKTITEHLSKHKFDKVNLKQWKSKKTLKLPKGSTSKGHRRTKTNVDDVLLSNRMINKPIFQNNNHLFSVKGSSNSKPQIAIPKSRGFMSKKSSEDGRIIFKTKRNPSIKKVRRFSQDNIDSNKALEGHRKNTNSLKLDQDDLKRMLMERMHKRYISTKDSVDPKAAEKVETYAKTQRHFRKSSKKVLTNRSIGSKKKYWRKRRSM</sequence>
<feature type="compositionally biased region" description="Basic and acidic residues" evidence="2">
    <location>
        <begin position="434"/>
        <end position="452"/>
    </location>
</feature>
<gene>
    <name evidence="3" type="ORF">ECRASSUSDP1_LOCUS28677</name>
</gene>
<dbReference type="EMBL" id="CAMPGE010029569">
    <property type="protein sequence ID" value="CAI2387050.1"/>
    <property type="molecule type" value="Genomic_DNA"/>
</dbReference>
<feature type="coiled-coil region" evidence="1">
    <location>
        <begin position="211"/>
        <end position="238"/>
    </location>
</feature>
<protein>
    <submittedName>
        <fullName evidence="3">Uncharacterized protein</fullName>
    </submittedName>
</protein>
<evidence type="ECO:0000256" key="2">
    <source>
        <dbReference type="SAM" id="MobiDB-lite"/>
    </source>
</evidence>
<feature type="compositionally biased region" description="Basic residues" evidence="2">
    <location>
        <begin position="651"/>
        <end position="663"/>
    </location>
</feature>
<evidence type="ECO:0000313" key="4">
    <source>
        <dbReference type="Proteomes" id="UP001295684"/>
    </source>
</evidence>
<evidence type="ECO:0000313" key="3">
    <source>
        <dbReference type="EMBL" id="CAI2387050.1"/>
    </source>
</evidence>
<dbReference type="AlphaFoldDB" id="A0AAD2DBV4"/>
<reference evidence="3" key="1">
    <citation type="submission" date="2023-07" db="EMBL/GenBank/DDBJ databases">
        <authorList>
            <consortium name="AG Swart"/>
            <person name="Singh M."/>
            <person name="Singh A."/>
            <person name="Seah K."/>
            <person name="Emmerich C."/>
        </authorList>
    </citation>
    <scope>NUCLEOTIDE SEQUENCE</scope>
    <source>
        <strain evidence="3">DP1</strain>
    </source>
</reference>
<comment type="caution">
    <text evidence="3">The sequence shown here is derived from an EMBL/GenBank/DDBJ whole genome shotgun (WGS) entry which is preliminary data.</text>
</comment>
<evidence type="ECO:0000256" key="1">
    <source>
        <dbReference type="SAM" id="Coils"/>
    </source>
</evidence>
<feature type="region of interest" description="Disordered" evidence="2">
    <location>
        <begin position="398"/>
        <end position="464"/>
    </location>
</feature>
<dbReference type="Proteomes" id="UP001295684">
    <property type="component" value="Unassembled WGS sequence"/>
</dbReference>
<proteinExistence type="predicted"/>
<name>A0AAD2DBV4_EUPCR</name>
<feature type="compositionally biased region" description="Basic residues" evidence="2">
    <location>
        <begin position="633"/>
        <end position="642"/>
    </location>
</feature>
<organism evidence="3 4">
    <name type="scientific">Euplotes crassus</name>
    <dbReference type="NCBI Taxonomy" id="5936"/>
    <lineage>
        <taxon>Eukaryota</taxon>
        <taxon>Sar</taxon>
        <taxon>Alveolata</taxon>
        <taxon>Ciliophora</taxon>
        <taxon>Intramacronucleata</taxon>
        <taxon>Spirotrichea</taxon>
        <taxon>Hypotrichia</taxon>
        <taxon>Euplotida</taxon>
        <taxon>Euplotidae</taxon>
        <taxon>Moneuplotes</taxon>
    </lineage>
</organism>
<keyword evidence="4" id="KW-1185">Reference proteome</keyword>
<feature type="compositionally biased region" description="Polar residues" evidence="2">
    <location>
        <begin position="398"/>
        <end position="419"/>
    </location>
</feature>
<accession>A0AAD2DBV4</accession>
<keyword evidence="1" id="KW-0175">Coiled coil</keyword>
<feature type="compositionally biased region" description="Low complexity" evidence="2">
    <location>
        <begin position="420"/>
        <end position="432"/>
    </location>
</feature>
<feature type="region of interest" description="Disordered" evidence="2">
    <location>
        <begin position="631"/>
        <end position="663"/>
    </location>
</feature>